<organism evidence="3 4">
    <name type="scientific">Candidatus Magasanikbacteria bacterium GW2011_GWC2_41_17</name>
    <dbReference type="NCBI Taxonomy" id="1619048"/>
    <lineage>
        <taxon>Bacteria</taxon>
        <taxon>Candidatus Magasanikiibacteriota</taxon>
    </lineage>
</organism>
<feature type="binding site" evidence="2">
    <location>
        <position position="40"/>
    </location>
    <ligand>
        <name>Fe cation</name>
        <dbReference type="ChEBI" id="CHEBI:24875"/>
        <label>2</label>
    </ligand>
</feature>
<dbReference type="InterPro" id="IPR029052">
    <property type="entry name" value="Metallo-depent_PP-like"/>
</dbReference>
<feature type="binding site" evidence="2">
    <location>
        <position position="191"/>
    </location>
    <ligand>
        <name>Fe cation</name>
        <dbReference type="ChEBI" id="CHEBI:24875"/>
        <label>2</label>
    </ligand>
</feature>
<proteinExistence type="predicted"/>
<gene>
    <name evidence="3" type="ORF">UU49_C0005G0071</name>
</gene>
<dbReference type="AlphaFoldDB" id="A0A0G0VFP9"/>
<evidence type="ECO:0000313" key="4">
    <source>
        <dbReference type="Proteomes" id="UP000034108"/>
    </source>
</evidence>
<evidence type="ECO:0000256" key="1">
    <source>
        <dbReference type="PIRSR" id="PIRSR004789-50"/>
    </source>
</evidence>
<feature type="binding site" evidence="2">
    <location>
        <position position="9"/>
    </location>
    <ligand>
        <name>Fe cation</name>
        <dbReference type="ChEBI" id="CHEBI:24875"/>
        <label>1</label>
    </ligand>
</feature>
<dbReference type="Gene3D" id="3.60.21.10">
    <property type="match status" value="1"/>
</dbReference>
<feature type="binding site" evidence="2">
    <location>
        <position position="41"/>
    </location>
    <ligand>
        <name>Fe cation</name>
        <dbReference type="ChEBI" id="CHEBI:24875"/>
        <label>1</label>
    </ligand>
</feature>
<protein>
    <submittedName>
        <fullName evidence="3">Metallophosphoesterase</fullName>
    </submittedName>
</protein>
<sequence length="277" mass="30769">MLKFLIFGDIVGRTGREALQKILPSLKKQYKPNLVIANAENAAHGSGVTPKTLREMQLAGVDFFTNGDHCFDKPEVDQILTEIDSPLLRPANMVNQPGVGEKLLTLATKKVLVVNLLGRVFIEDNLKKKGEDKQRKIKLSNPFTIMEEILIKYADKKIDAILLDFHTEATSEQVAMGYFLDGRVSAVWGTHTHVPTADARVLPGGTGFVTDVGMTGAVNTVIGVAKEKVIERFLKENDAKFEWPETEVAMVNALYVEVDPKTKKTKKIKLIQKEIKI</sequence>
<dbReference type="InterPro" id="IPR005235">
    <property type="entry name" value="YmdB-like"/>
</dbReference>
<accession>A0A0G0VFP9</accession>
<dbReference type="GO" id="GO:0046872">
    <property type="term" value="F:metal ion binding"/>
    <property type="evidence" value="ECO:0007669"/>
    <property type="project" value="UniProtKB-KW"/>
</dbReference>
<dbReference type="SUPFAM" id="SSF56300">
    <property type="entry name" value="Metallo-dependent phosphatases"/>
    <property type="match status" value="1"/>
</dbReference>
<evidence type="ECO:0000313" key="3">
    <source>
        <dbReference type="EMBL" id="KKR99613.1"/>
    </source>
</evidence>
<dbReference type="EMBL" id="LCAV01000005">
    <property type="protein sequence ID" value="KKR99613.1"/>
    <property type="molecule type" value="Genomic_DNA"/>
</dbReference>
<feature type="binding site" evidence="2">
    <location>
        <position position="68"/>
    </location>
    <ligand>
        <name>Fe cation</name>
        <dbReference type="ChEBI" id="CHEBI:24875"/>
        <label>2</label>
    </ligand>
</feature>
<name>A0A0G0VFP9_9BACT</name>
<feature type="binding site" evidence="2">
    <location>
        <position position="193"/>
    </location>
    <ligand>
        <name>Fe cation</name>
        <dbReference type="ChEBI" id="CHEBI:24875"/>
        <label>1</label>
    </ligand>
</feature>
<feature type="binding site" evidence="2">
    <location>
        <position position="40"/>
    </location>
    <ligand>
        <name>Fe cation</name>
        <dbReference type="ChEBI" id="CHEBI:24875"/>
        <label>1</label>
    </ligand>
</feature>
<dbReference type="GO" id="GO:0004113">
    <property type="term" value="F:2',3'-cyclic-nucleotide 3'-phosphodiesterase activity"/>
    <property type="evidence" value="ECO:0007669"/>
    <property type="project" value="TreeGrafter"/>
</dbReference>
<evidence type="ECO:0000256" key="2">
    <source>
        <dbReference type="PIRSR" id="PIRSR004789-51"/>
    </source>
</evidence>
<feature type="binding site" evidence="2">
    <location>
        <position position="166"/>
    </location>
    <ligand>
        <name>Fe cation</name>
        <dbReference type="ChEBI" id="CHEBI:24875"/>
        <label>2</label>
    </ligand>
</feature>
<keyword evidence="2" id="KW-0479">Metal-binding</keyword>
<dbReference type="PANTHER" id="PTHR36303:SF1">
    <property type="entry name" value="2',3'-CYCLIC-NUCLEOTIDE 2'-PHOSPHODIESTERASE"/>
    <property type="match status" value="1"/>
</dbReference>
<dbReference type="PATRIC" id="fig|1619048.3.peg.246"/>
<reference evidence="3 4" key="1">
    <citation type="journal article" date="2015" name="Nature">
        <title>rRNA introns, odd ribosomes, and small enigmatic genomes across a large radiation of phyla.</title>
        <authorList>
            <person name="Brown C.T."/>
            <person name="Hug L.A."/>
            <person name="Thomas B.C."/>
            <person name="Sharon I."/>
            <person name="Castelle C.J."/>
            <person name="Singh A."/>
            <person name="Wilkins M.J."/>
            <person name="Williams K.H."/>
            <person name="Banfield J.F."/>
        </authorList>
    </citation>
    <scope>NUCLEOTIDE SEQUENCE [LARGE SCALE GENOMIC DNA]</scope>
</reference>
<feature type="active site" description="Proton donor" evidence="1">
    <location>
        <position position="69"/>
    </location>
</feature>
<dbReference type="Pfam" id="PF13277">
    <property type="entry name" value="YmdB"/>
    <property type="match status" value="1"/>
</dbReference>
<comment type="caution">
    <text evidence="3">The sequence shown here is derived from an EMBL/GenBank/DDBJ whole genome shotgun (WGS) entry which is preliminary data.</text>
</comment>
<dbReference type="PANTHER" id="PTHR36303">
    <property type="entry name" value="2',3'-CYCLIC-NUCLEOTIDE 2'-PHOSPHODIESTERASE"/>
    <property type="match status" value="1"/>
</dbReference>
<dbReference type="STRING" id="1619048.UU49_C0005G0071"/>
<dbReference type="PIRSF" id="PIRSF004789">
    <property type="entry name" value="DR1281"/>
    <property type="match status" value="1"/>
</dbReference>
<dbReference type="Proteomes" id="UP000034108">
    <property type="component" value="Unassembled WGS sequence"/>
</dbReference>